<sequence>MAHNIIINAPAPNVSFFTPAQEIPAGTAINPQPSGKPIPTLFQPLKIRGVEFQNRIFLAPLGQYSADNGKITSWHLAHLGGIFKRGPGLSFVEATAILPEGRGTPQDAGIWSDEHIEPWKHIVEFAHSQNQKIGIQLAHAGRKASGVAPWLHKSGTVSEVDGGWPDNVFGPSAIQYSEGFPYPKELTKAGIKAVIRAYVDAARRSLKAGFDVIEFHAAHGFLLNEFLAPISNTRTDEYGGSFENRIRLLIEVVDAVRAVIPATMPLFVRVSATDYLDEVFPNKTWRLEDTVRLAPILAEHGVDLIDVSSGGVHPAQKFEPGPNSLQVSFSREIRAANKDKILVGAVGGITTGQYAQEILDDGSADVIFVGRQFQKDPSTVWTFARDLGVSIAVAHQIEWVFAGRGGGGKRTGV</sequence>
<dbReference type="Pfam" id="PF00724">
    <property type="entry name" value="Oxidored_FMN"/>
    <property type="match status" value="1"/>
</dbReference>
<dbReference type="InterPro" id="IPR001155">
    <property type="entry name" value="OxRdtase_FMN_N"/>
</dbReference>
<dbReference type="InParanoid" id="J4GWE7"/>
<evidence type="ECO:0000256" key="1">
    <source>
        <dbReference type="ARBA" id="ARBA00001917"/>
    </source>
</evidence>
<keyword evidence="8" id="KW-1185">Reference proteome</keyword>
<dbReference type="STRING" id="599839.J4GWE7"/>
<dbReference type="GO" id="GO:0010181">
    <property type="term" value="F:FMN binding"/>
    <property type="evidence" value="ECO:0007669"/>
    <property type="project" value="InterPro"/>
</dbReference>
<proteinExistence type="predicted"/>
<protein>
    <recommendedName>
        <fullName evidence="6">NADH:flavin oxidoreductase/NADH oxidase N-terminal domain-containing protein</fullName>
    </recommendedName>
</protein>
<dbReference type="GO" id="GO:0003959">
    <property type="term" value="F:NADPH dehydrogenase activity"/>
    <property type="evidence" value="ECO:0007669"/>
    <property type="project" value="InterPro"/>
</dbReference>
<evidence type="ECO:0000256" key="4">
    <source>
        <dbReference type="ARBA" id="ARBA00022857"/>
    </source>
</evidence>
<dbReference type="FunCoup" id="J4GWE7">
    <property type="interactions" value="1"/>
</dbReference>
<dbReference type="OrthoDB" id="72788at2759"/>
<keyword evidence="4" id="KW-0521">NADP</keyword>
<dbReference type="AlphaFoldDB" id="J4GWE7"/>
<evidence type="ECO:0000313" key="7">
    <source>
        <dbReference type="EMBL" id="CCM05980.1"/>
    </source>
</evidence>
<organism evidence="7 8">
    <name type="scientific">Fibroporia radiculosa</name>
    <dbReference type="NCBI Taxonomy" id="599839"/>
    <lineage>
        <taxon>Eukaryota</taxon>
        <taxon>Fungi</taxon>
        <taxon>Dikarya</taxon>
        <taxon>Basidiomycota</taxon>
        <taxon>Agaricomycotina</taxon>
        <taxon>Agaricomycetes</taxon>
        <taxon>Polyporales</taxon>
        <taxon>Fibroporiaceae</taxon>
        <taxon>Fibroporia</taxon>
    </lineage>
</organism>
<dbReference type="InterPro" id="IPR013785">
    <property type="entry name" value="Aldolase_TIM"/>
</dbReference>
<keyword evidence="5" id="KW-0560">Oxidoreductase</keyword>
<evidence type="ECO:0000256" key="3">
    <source>
        <dbReference type="ARBA" id="ARBA00022643"/>
    </source>
</evidence>
<dbReference type="RefSeq" id="XP_012185263.1">
    <property type="nucleotide sequence ID" value="XM_012329873.1"/>
</dbReference>
<feature type="domain" description="NADH:flavin oxidoreductase/NADH oxidase N-terminal" evidence="6">
    <location>
        <begin position="41"/>
        <end position="382"/>
    </location>
</feature>
<reference evidence="7 8" key="1">
    <citation type="journal article" date="2012" name="Appl. Environ. Microbiol.">
        <title>Short-read sequencing for genomic analysis of the brown rot fungus Fibroporia radiculosa.</title>
        <authorList>
            <person name="Tang J.D."/>
            <person name="Perkins A.D."/>
            <person name="Sonstegard T.S."/>
            <person name="Schroeder S.G."/>
            <person name="Burgess S.C."/>
            <person name="Diehl S.V."/>
        </authorList>
    </citation>
    <scope>NUCLEOTIDE SEQUENCE [LARGE SCALE GENOMIC DNA]</scope>
    <source>
        <strain evidence="7 8">TFFH 294</strain>
    </source>
</reference>
<dbReference type="InterPro" id="IPR044152">
    <property type="entry name" value="YqjM-like"/>
</dbReference>
<dbReference type="PANTHER" id="PTHR43303">
    <property type="entry name" value="NADPH DEHYDROGENASE C23G7.10C-RELATED"/>
    <property type="match status" value="1"/>
</dbReference>
<dbReference type="Gene3D" id="3.20.20.70">
    <property type="entry name" value="Aldolase class I"/>
    <property type="match status" value="1"/>
</dbReference>
<name>J4GWE7_9APHY</name>
<dbReference type="GeneID" id="24100891"/>
<dbReference type="CDD" id="cd02932">
    <property type="entry name" value="OYE_YqiM_FMN"/>
    <property type="match status" value="1"/>
</dbReference>
<evidence type="ECO:0000256" key="2">
    <source>
        <dbReference type="ARBA" id="ARBA00022630"/>
    </source>
</evidence>
<dbReference type="EMBL" id="HE797218">
    <property type="protein sequence ID" value="CCM05980.1"/>
    <property type="molecule type" value="Genomic_DNA"/>
</dbReference>
<dbReference type="Proteomes" id="UP000006352">
    <property type="component" value="Unassembled WGS sequence"/>
</dbReference>
<dbReference type="SUPFAM" id="SSF51395">
    <property type="entry name" value="FMN-linked oxidoreductases"/>
    <property type="match status" value="1"/>
</dbReference>
<keyword evidence="3" id="KW-0288">FMN</keyword>
<dbReference type="PANTHER" id="PTHR43303:SF4">
    <property type="entry name" value="NADPH DEHYDROGENASE C23G7.10C-RELATED"/>
    <property type="match status" value="1"/>
</dbReference>
<keyword evidence="2" id="KW-0285">Flavoprotein</keyword>
<comment type="cofactor">
    <cofactor evidence="1">
        <name>FMN</name>
        <dbReference type="ChEBI" id="CHEBI:58210"/>
    </cofactor>
</comment>
<accession>J4GWE7</accession>
<dbReference type="HOGENOM" id="CLU_012153_2_1_1"/>
<gene>
    <name evidence="7" type="ORF">FIBRA_08221</name>
</gene>
<evidence type="ECO:0000313" key="8">
    <source>
        <dbReference type="Proteomes" id="UP000006352"/>
    </source>
</evidence>
<evidence type="ECO:0000256" key="5">
    <source>
        <dbReference type="ARBA" id="ARBA00023002"/>
    </source>
</evidence>
<dbReference type="GO" id="GO:0050661">
    <property type="term" value="F:NADP binding"/>
    <property type="evidence" value="ECO:0007669"/>
    <property type="project" value="InterPro"/>
</dbReference>
<evidence type="ECO:0000259" key="6">
    <source>
        <dbReference type="Pfam" id="PF00724"/>
    </source>
</evidence>